<keyword evidence="3 7" id="KW-1134">Transmembrane beta strand</keyword>
<dbReference type="Gene3D" id="2.40.170.20">
    <property type="entry name" value="TonB-dependent receptor, beta-barrel domain"/>
    <property type="match status" value="1"/>
</dbReference>
<keyword evidence="2 7" id="KW-0813">Transport</keyword>
<proteinExistence type="inferred from homology"/>
<evidence type="ECO:0000256" key="5">
    <source>
        <dbReference type="ARBA" id="ARBA00023136"/>
    </source>
</evidence>
<dbReference type="EMBL" id="FPCA01000004">
    <property type="protein sequence ID" value="SFU92709.1"/>
    <property type="molecule type" value="Genomic_DNA"/>
</dbReference>
<keyword evidence="11" id="KW-1185">Reference proteome</keyword>
<keyword evidence="4 7" id="KW-0812">Transmembrane</keyword>
<dbReference type="AlphaFoldDB" id="A0A1I7K5M7"/>
<dbReference type="InterPro" id="IPR036942">
    <property type="entry name" value="Beta-barrel_TonB_sf"/>
</dbReference>
<dbReference type="InterPro" id="IPR039426">
    <property type="entry name" value="TonB-dep_rcpt-like"/>
</dbReference>
<evidence type="ECO:0000256" key="6">
    <source>
        <dbReference type="ARBA" id="ARBA00023237"/>
    </source>
</evidence>
<feature type="domain" description="TonB-dependent receptor plug" evidence="9">
    <location>
        <begin position="121"/>
        <end position="227"/>
    </location>
</feature>
<dbReference type="PROSITE" id="PS52016">
    <property type="entry name" value="TONB_DEPENDENT_REC_3"/>
    <property type="match status" value="1"/>
</dbReference>
<dbReference type="NCBIfam" id="TIGR04057">
    <property type="entry name" value="SusC_RagA_signa"/>
    <property type="match status" value="1"/>
</dbReference>
<dbReference type="SUPFAM" id="SSF49464">
    <property type="entry name" value="Carboxypeptidase regulatory domain-like"/>
    <property type="match status" value="1"/>
</dbReference>
<name>A0A1I7K5M7_9BACT</name>
<dbReference type="Gene3D" id="2.170.130.10">
    <property type="entry name" value="TonB-dependent receptor, plug domain"/>
    <property type="match status" value="1"/>
</dbReference>
<keyword evidence="5 7" id="KW-0472">Membrane</keyword>
<dbReference type="GO" id="GO:0009279">
    <property type="term" value="C:cell outer membrane"/>
    <property type="evidence" value="ECO:0007669"/>
    <property type="project" value="UniProtKB-SubCell"/>
</dbReference>
<comment type="subcellular location">
    <subcellularLocation>
        <location evidence="1 7">Cell outer membrane</location>
        <topology evidence="1 7">Multi-pass membrane protein</topology>
    </subcellularLocation>
</comment>
<dbReference type="FunFam" id="2.60.40.1120:FF:000003">
    <property type="entry name" value="Outer membrane protein Omp121"/>
    <property type="match status" value="1"/>
</dbReference>
<dbReference type="NCBIfam" id="TIGR04056">
    <property type="entry name" value="OMP_RagA_SusC"/>
    <property type="match status" value="1"/>
</dbReference>
<evidence type="ECO:0000256" key="4">
    <source>
        <dbReference type="ARBA" id="ARBA00022692"/>
    </source>
</evidence>
<dbReference type="Gene3D" id="2.60.40.1120">
    <property type="entry name" value="Carboxypeptidase-like, regulatory domain"/>
    <property type="match status" value="1"/>
</dbReference>
<dbReference type="InterPro" id="IPR023996">
    <property type="entry name" value="TonB-dep_OMP_SusC/RagA"/>
</dbReference>
<keyword evidence="8" id="KW-0732">Signal</keyword>
<dbReference type="SUPFAM" id="SSF56935">
    <property type="entry name" value="Porins"/>
    <property type="match status" value="1"/>
</dbReference>
<dbReference type="InterPro" id="IPR012910">
    <property type="entry name" value="Plug_dom"/>
</dbReference>
<evidence type="ECO:0000256" key="3">
    <source>
        <dbReference type="ARBA" id="ARBA00022452"/>
    </source>
</evidence>
<sequence>MKRALLKKARYLCGLLLMLVAVTGAIAQGTTLQGQVVDENGSPLPGVTVLVKGTTNGTATGLDGSFTLNASTANPTLVFSYIGYQTKEVPVNGQANIRVSLAVDSKALEEVVVIGYGTVKKSDLTGSVTSVRGEDLTAIPVTNGLEVLQGKVPGLDLTRTSGQAGAALNFNIRGTRSIGAGNAPLVLVDGIRYDGPLDVNPNDIASMEVLKDATATAIYGSLGANGVILITTKSGGSGKAKVTFNSYYGISAANGYADIMSGPEWVALRRESRRTVGEWAGPEDDEKIFNPTQLENFRNGIYTDWADELLGTGSQQNYQVGVSGGTEKLSYYLSTEYFNEKGLLANDELTRYSGRMNVGYNILDNLKVSTSLMYTYKDQDIRRDPLNQANKMSPLGRPYDAEGNFLPFPVGDASTLNPLVDEQPGAFENNDINKRFFGNLSLDYTPINDLVLTSRFGVDQYNNRNGLYAATNTIETGVNGLSLARAELGNFSRITWENFANYSKSLSDNHEFSALLGTSIWSERQELFTAQGRNLLSSTFLFYNLGATQSAYQLGSGLREQSMASFFGRLNYKLLGKYLFTFVMRADGASVLAEGNKWDYFPSASVAWIVKEEAFLQNVNAISDLKIRLSYGLSGNSSVGAYQTLGGLGKSTYAFDQGTTEVPAFGFYPGALASPALGWETTATANLGIDFGLFNNRVTGTLDIYQQDTEDLLLERNLPTSTGFERVFDNIGATRNRGVELQLGTVNIDQTDGFRWTSDFSFTRNKEEVVKLADGVERDLNFGDFGLFVGEPINVFYDYEKIGIWQVGQEDEAALNQQQPGDIRVKDQNGDGIITPEDRTVIGNETPDWTLGVTNRFGYKGVELSFLVYARMGQTIISEAAGSYKIDGLENGPVVDYWTPENPTNAYPRPNAGTSRASTRYYSTLQYVDGSFIKVRDITLAYSFPQSISERLRLSNLRVYATAKNYFILKSEIDPYDPERGGALSFPMTKQMVFGINVAF</sequence>
<evidence type="ECO:0000256" key="2">
    <source>
        <dbReference type="ARBA" id="ARBA00022448"/>
    </source>
</evidence>
<evidence type="ECO:0000259" key="9">
    <source>
        <dbReference type="Pfam" id="PF07715"/>
    </source>
</evidence>
<accession>A0A1I7K5M7</accession>
<protein>
    <submittedName>
        <fullName evidence="10">TonB-linked outer membrane protein, SusC/RagA family</fullName>
    </submittedName>
</protein>
<gene>
    <name evidence="10" type="ORF">SAMN04487941_3420</name>
</gene>
<evidence type="ECO:0000256" key="1">
    <source>
        <dbReference type="ARBA" id="ARBA00004571"/>
    </source>
</evidence>
<dbReference type="STRING" id="388950.GCA_001611675_01002"/>
<keyword evidence="6 7" id="KW-0998">Cell outer membrane</keyword>
<comment type="similarity">
    <text evidence="7">Belongs to the TonB-dependent receptor family.</text>
</comment>
<evidence type="ECO:0000256" key="8">
    <source>
        <dbReference type="SAM" id="SignalP"/>
    </source>
</evidence>
<dbReference type="Pfam" id="PF07715">
    <property type="entry name" value="Plug"/>
    <property type="match status" value="1"/>
</dbReference>
<organism evidence="10 11">
    <name type="scientific">Pontibacter akesuensis</name>
    <dbReference type="NCBI Taxonomy" id="388950"/>
    <lineage>
        <taxon>Bacteria</taxon>
        <taxon>Pseudomonadati</taxon>
        <taxon>Bacteroidota</taxon>
        <taxon>Cytophagia</taxon>
        <taxon>Cytophagales</taxon>
        <taxon>Hymenobacteraceae</taxon>
        <taxon>Pontibacter</taxon>
    </lineage>
</organism>
<feature type="chain" id="PRO_5010213450" evidence="8">
    <location>
        <begin position="28"/>
        <end position="1000"/>
    </location>
</feature>
<dbReference type="InterPro" id="IPR037066">
    <property type="entry name" value="Plug_dom_sf"/>
</dbReference>
<evidence type="ECO:0000313" key="10">
    <source>
        <dbReference type="EMBL" id="SFU92709.1"/>
    </source>
</evidence>
<evidence type="ECO:0000313" key="11">
    <source>
        <dbReference type="Proteomes" id="UP000182491"/>
    </source>
</evidence>
<dbReference type="Proteomes" id="UP000182491">
    <property type="component" value="Unassembled WGS sequence"/>
</dbReference>
<dbReference type="InterPro" id="IPR008969">
    <property type="entry name" value="CarboxyPept-like_regulatory"/>
</dbReference>
<dbReference type="RefSeq" id="WP_068837142.1">
    <property type="nucleotide sequence ID" value="NZ_BMXC01000004.1"/>
</dbReference>
<evidence type="ECO:0000256" key="7">
    <source>
        <dbReference type="PROSITE-ProRule" id="PRU01360"/>
    </source>
</evidence>
<feature type="signal peptide" evidence="8">
    <location>
        <begin position="1"/>
        <end position="27"/>
    </location>
</feature>
<dbReference type="Pfam" id="PF13715">
    <property type="entry name" value="CarbopepD_reg_2"/>
    <property type="match status" value="1"/>
</dbReference>
<dbReference type="InterPro" id="IPR023997">
    <property type="entry name" value="TonB-dep_OMP_SusC/RagA_CS"/>
</dbReference>
<reference evidence="11" key="1">
    <citation type="submission" date="2016-10" db="EMBL/GenBank/DDBJ databases">
        <authorList>
            <person name="Varghese N."/>
        </authorList>
    </citation>
    <scope>NUCLEOTIDE SEQUENCE [LARGE SCALE GENOMIC DNA]</scope>
    <source>
        <strain evidence="11">DSM 18820</strain>
    </source>
</reference>